<organism evidence="1 2">
    <name type="scientific">Mucilaginibacter mallensis</name>
    <dbReference type="NCBI Taxonomy" id="652787"/>
    <lineage>
        <taxon>Bacteria</taxon>
        <taxon>Pseudomonadati</taxon>
        <taxon>Bacteroidota</taxon>
        <taxon>Sphingobacteriia</taxon>
        <taxon>Sphingobacteriales</taxon>
        <taxon>Sphingobacteriaceae</taxon>
        <taxon>Mucilaginibacter</taxon>
    </lineage>
</organism>
<accession>A0A1H1YZI1</accession>
<proteinExistence type="predicted"/>
<gene>
    <name evidence="1" type="ORF">SAMN05216490_2907</name>
</gene>
<dbReference type="STRING" id="652787.SAMN05216490_2907"/>
<sequence length="35" mass="4135">MLIIHAERALCKKINKKLTLQAFLGILYTKSIEFW</sequence>
<evidence type="ECO:0000313" key="1">
    <source>
        <dbReference type="EMBL" id="SDT26813.1"/>
    </source>
</evidence>
<keyword evidence="2" id="KW-1185">Reference proteome</keyword>
<name>A0A1H1YZI1_MUCMA</name>
<dbReference type="EMBL" id="LT629740">
    <property type="protein sequence ID" value="SDT26813.1"/>
    <property type="molecule type" value="Genomic_DNA"/>
</dbReference>
<reference evidence="1 2" key="1">
    <citation type="submission" date="2016-10" db="EMBL/GenBank/DDBJ databases">
        <authorList>
            <person name="de Groot N.N."/>
        </authorList>
    </citation>
    <scope>NUCLEOTIDE SEQUENCE [LARGE SCALE GENOMIC DNA]</scope>
    <source>
        <strain evidence="1 2">MP1X4</strain>
    </source>
</reference>
<evidence type="ECO:0000313" key="2">
    <source>
        <dbReference type="Proteomes" id="UP000199679"/>
    </source>
</evidence>
<dbReference type="AlphaFoldDB" id="A0A1H1YZI1"/>
<protein>
    <submittedName>
        <fullName evidence="1">Uncharacterized protein</fullName>
    </submittedName>
</protein>
<dbReference type="Proteomes" id="UP000199679">
    <property type="component" value="Chromosome I"/>
</dbReference>